<proteinExistence type="predicted"/>
<dbReference type="OrthoDB" id="1453359at2"/>
<accession>W7YER8</accession>
<evidence type="ECO:0000313" key="1">
    <source>
        <dbReference type="EMBL" id="GAF05968.1"/>
    </source>
</evidence>
<name>W7YER8_9BACT</name>
<dbReference type="AlphaFoldDB" id="W7YER8"/>
<dbReference type="Proteomes" id="UP000019402">
    <property type="component" value="Unassembled WGS sequence"/>
</dbReference>
<keyword evidence="2" id="KW-1185">Reference proteome</keyword>
<sequence length="218" mass="25743">MIPKSIISQQKLLQKISIVSNLNKPLKDGLYFSRYFIDFFDQSYLDETLENWEDISDKSYFLNQLDIIVNENLEGIEEVIKLNLNSRKHLVEEIFKLYKLRFYSAMITLSLSQVDGIMKEITKRNGFYNSRNEKLKYLDDDLYVGFFSEFELLNVEKRNDYELFKKDITNMSLLNRHAILHGESVEFGHNINALKVILLLTFIAELYPNNQSLTENNK</sequence>
<reference evidence="1 2" key="1">
    <citation type="journal article" date="2014" name="Genome Announc.">
        <title>Draft Genome Sequence of Cytophaga fermentans JCM 21142T, a Facultative Anaerobe Isolated from Marine Mud.</title>
        <authorList>
            <person name="Starns D."/>
            <person name="Oshima K."/>
            <person name="Suda W."/>
            <person name="Iino T."/>
            <person name="Yuki M."/>
            <person name="Inoue J."/>
            <person name="Kitamura K."/>
            <person name="Iida T."/>
            <person name="Darby A."/>
            <person name="Hattori M."/>
            <person name="Ohkuma M."/>
        </authorList>
    </citation>
    <scope>NUCLEOTIDE SEQUENCE [LARGE SCALE GENOMIC DNA]</scope>
    <source>
        <strain evidence="1 2">JCM 21142</strain>
    </source>
</reference>
<gene>
    <name evidence="1" type="ORF">JCM21142_134733</name>
</gene>
<comment type="caution">
    <text evidence="1">The sequence shown here is derived from an EMBL/GenBank/DDBJ whole genome shotgun (WGS) entry which is preliminary data.</text>
</comment>
<protein>
    <submittedName>
        <fullName evidence="1">Uncharacterized protein</fullName>
    </submittedName>
</protein>
<organism evidence="1 2">
    <name type="scientific">Saccharicrinis fermentans DSM 9555 = JCM 21142</name>
    <dbReference type="NCBI Taxonomy" id="869213"/>
    <lineage>
        <taxon>Bacteria</taxon>
        <taxon>Pseudomonadati</taxon>
        <taxon>Bacteroidota</taxon>
        <taxon>Bacteroidia</taxon>
        <taxon>Marinilabiliales</taxon>
        <taxon>Marinilabiliaceae</taxon>
        <taxon>Saccharicrinis</taxon>
    </lineage>
</organism>
<evidence type="ECO:0000313" key="2">
    <source>
        <dbReference type="Proteomes" id="UP000019402"/>
    </source>
</evidence>
<dbReference type="EMBL" id="BAMD01000181">
    <property type="protein sequence ID" value="GAF05968.1"/>
    <property type="molecule type" value="Genomic_DNA"/>
</dbReference>
<dbReference type="RefSeq" id="WP_044214494.1">
    <property type="nucleotide sequence ID" value="NZ_BAMD01000181.1"/>
</dbReference>